<accession>A0A2Z7C3K5</accession>
<name>A0A2Z7C3K5_9LAMI</name>
<dbReference type="Proteomes" id="UP000250235">
    <property type="component" value="Unassembled WGS sequence"/>
</dbReference>
<organism evidence="1 2">
    <name type="scientific">Dorcoceras hygrometricum</name>
    <dbReference type="NCBI Taxonomy" id="472368"/>
    <lineage>
        <taxon>Eukaryota</taxon>
        <taxon>Viridiplantae</taxon>
        <taxon>Streptophyta</taxon>
        <taxon>Embryophyta</taxon>
        <taxon>Tracheophyta</taxon>
        <taxon>Spermatophyta</taxon>
        <taxon>Magnoliopsida</taxon>
        <taxon>eudicotyledons</taxon>
        <taxon>Gunneridae</taxon>
        <taxon>Pentapetalae</taxon>
        <taxon>asterids</taxon>
        <taxon>lamiids</taxon>
        <taxon>Lamiales</taxon>
        <taxon>Gesneriaceae</taxon>
        <taxon>Didymocarpoideae</taxon>
        <taxon>Trichosporeae</taxon>
        <taxon>Loxocarpinae</taxon>
        <taxon>Dorcoceras</taxon>
    </lineage>
</organism>
<protein>
    <submittedName>
        <fullName evidence="1">Uncharacterized protein</fullName>
    </submittedName>
</protein>
<dbReference type="EMBL" id="KV001722">
    <property type="protein sequence ID" value="KZV38825.1"/>
    <property type="molecule type" value="Genomic_DNA"/>
</dbReference>
<evidence type="ECO:0000313" key="2">
    <source>
        <dbReference type="Proteomes" id="UP000250235"/>
    </source>
</evidence>
<sequence>MSSDACLVLLPRACDGHLGCVTARADGHLGSRGFPARGAEMFLQKLMVTSSQEVFLQDVMVTS</sequence>
<dbReference type="AlphaFoldDB" id="A0A2Z7C3K5"/>
<proteinExistence type="predicted"/>
<keyword evidence="2" id="KW-1185">Reference proteome</keyword>
<evidence type="ECO:0000313" key="1">
    <source>
        <dbReference type="EMBL" id="KZV38825.1"/>
    </source>
</evidence>
<gene>
    <name evidence="1" type="ORF">F511_21827</name>
</gene>
<reference evidence="1 2" key="1">
    <citation type="journal article" date="2015" name="Proc. Natl. Acad. Sci. U.S.A.">
        <title>The resurrection genome of Boea hygrometrica: A blueprint for survival of dehydration.</title>
        <authorList>
            <person name="Xiao L."/>
            <person name="Yang G."/>
            <person name="Zhang L."/>
            <person name="Yang X."/>
            <person name="Zhao S."/>
            <person name="Ji Z."/>
            <person name="Zhou Q."/>
            <person name="Hu M."/>
            <person name="Wang Y."/>
            <person name="Chen M."/>
            <person name="Xu Y."/>
            <person name="Jin H."/>
            <person name="Xiao X."/>
            <person name="Hu G."/>
            <person name="Bao F."/>
            <person name="Hu Y."/>
            <person name="Wan P."/>
            <person name="Li L."/>
            <person name="Deng X."/>
            <person name="Kuang T."/>
            <person name="Xiang C."/>
            <person name="Zhu J.K."/>
            <person name="Oliver M.J."/>
            <person name="He Y."/>
        </authorList>
    </citation>
    <scope>NUCLEOTIDE SEQUENCE [LARGE SCALE GENOMIC DNA]</scope>
    <source>
        <strain evidence="2">cv. XS01</strain>
    </source>
</reference>